<name>A0A238VIK2_9FLAO</name>
<evidence type="ECO:0000313" key="2">
    <source>
        <dbReference type="Proteomes" id="UP000198384"/>
    </source>
</evidence>
<protein>
    <recommendedName>
        <fullName evidence="3">Porin subfamily protein</fullName>
    </recommendedName>
</protein>
<organism evidence="1 2">
    <name type="scientific">Lutibacter agarilyticus</name>
    <dbReference type="NCBI Taxonomy" id="1109740"/>
    <lineage>
        <taxon>Bacteria</taxon>
        <taxon>Pseudomonadati</taxon>
        <taxon>Bacteroidota</taxon>
        <taxon>Flavobacteriia</taxon>
        <taxon>Flavobacteriales</taxon>
        <taxon>Flavobacteriaceae</taxon>
        <taxon>Lutibacter</taxon>
    </lineage>
</organism>
<dbReference type="SUPFAM" id="SSF56935">
    <property type="entry name" value="Porins"/>
    <property type="match status" value="1"/>
</dbReference>
<evidence type="ECO:0008006" key="3">
    <source>
        <dbReference type="Google" id="ProtNLM"/>
    </source>
</evidence>
<sequence length="442" mass="49489">MKKLTNPIGYKYLLVLLFMTLSIGTTSAQLNMQAPETKRSDTLQAGTQGSVNPLTENIQVVTGDDLLDKSFPSSWPLFGSDIRMKIGGFVKADYIQDFDYVGDRYEFELGSIAVDGTPERELGGISTFHAKQSRVNFDFRSKAKWKNGKEFPMQMFVEVDWFFDSPTMRYNTRLRLAYGVIGRFLFGRNWTTSGDLSTLPGTIDFSSGDALYGGRATQIRWQDKISEKFTYAVALEDASSQIDNIYNLDGASRPLSPNFAGMIRFKSNKGSTVQLGADVFTLNWKGPSTVPNVSKTGYALTLTGRFIFKTTEYHDSFSYGGGFGQGQGHKIIALSWDGKGSGIIDQNNLHLNPAWFAFAGYSHYWSKRLNSTISTHWAGTELNNLQSDETIAKAGTFHANLIYFPYKLISTGIEYMWGMRENKNGVSGEANRLQFMVKFKFN</sequence>
<dbReference type="Proteomes" id="UP000198384">
    <property type="component" value="Unassembled WGS sequence"/>
</dbReference>
<evidence type="ECO:0000313" key="1">
    <source>
        <dbReference type="EMBL" id="SNR34008.1"/>
    </source>
</evidence>
<dbReference type="AlphaFoldDB" id="A0A238VIK2"/>
<proteinExistence type="predicted"/>
<dbReference type="Pfam" id="PF19577">
    <property type="entry name" value="DcaP"/>
    <property type="match status" value="1"/>
</dbReference>
<dbReference type="InterPro" id="IPR045748">
    <property type="entry name" value="DcaP"/>
</dbReference>
<gene>
    <name evidence="1" type="ORF">SAMN06265371_101474</name>
</gene>
<reference evidence="1 2" key="1">
    <citation type="submission" date="2017-06" db="EMBL/GenBank/DDBJ databases">
        <authorList>
            <person name="Kim H.J."/>
            <person name="Triplett B.A."/>
        </authorList>
    </citation>
    <scope>NUCLEOTIDE SEQUENCE [LARGE SCALE GENOMIC DNA]</scope>
    <source>
        <strain evidence="1 2">DSM 29150</strain>
    </source>
</reference>
<accession>A0A238VIK2</accession>
<dbReference type="EMBL" id="FZNT01000001">
    <property type="protein sequence ID" value="SNR34008.1"/>
    <property type="molecule type" value="Genomic_DNA"/>
</dbReference>
<keyword evidence="2" id="KW-1185">Reference proteome</keyword>